<name>A0A7Y7IDD3_9MICC</name>
<feature type="compositionally biased region" description="Basic and acidic residues" evidence="1">
    <location>
        <begin position="210"/>
        <end position="220"/>
    </location>
</feature>
<comment type="caution">
    <text evidence="2">The sequence shown here is derived from an EMBL/GenBank/DDBJ whole genome shotgun (WGS) entry which is preliminary data.</text>
</comment>
<organism evidence="2 3">
    <name type="scientific">Arthrobacter wenxiniae</name>
    <dbReference type="NCBI Taxonomy" id="2713570"/>
    <lineage>
        <taxon>Bacteria</taxon>
        <taxon>Bacillati</taxon>
        <taxon>Actinomycetota</taxon>
        <taxon>Actinomycetes</taxon>
        <taxon>Micrococcales</taxon>
        <taxon>Micrococcaceae</taxon>
        <taxon>Arthrobacter</taxon>
    </lineage>
</organism>
<reference evidence="2 3" key="1">
    <citation type="submission" date="2020-02" db="EMBL/GenBank/DDBJ databases">
        <title>Genome sequence of strain AETb3-4.</title>
        <authorList>
            <person name="Gao J."/>
            <person name="Zhang X."/>
        </authorList>
    </citation>
    <scope>NUCLEOTIDE SEQUENCE [LARGE SCALE GENOMIC DNA]</scope>
    <source>
        <strain evidence="2 3">AETb3-4</strain>
    </source>
</reference>
<evidence type="ECO:0000256" key="1">
    <source>
        <dbReference type="SAM" id="MobiDB-lite"/>
    </source>
</evidence>
<feature type="compositionally biased region" description="Basic and acidic residues" evidence="1">
    <location>
        <begin position="184"/>
        <end position="196"/>
    </location>
</feature>
<sequence length="303" mass="32310">MISRGRVQSHQGGYIYRQAGVGAHAVHGAMGSKRVQMDDERSALDYPGSGESCSGVARGCVQPFLGGSIVRMSGAGVSAGPNSRSVGVAVTQAPAQFARQPSAAGRPPDRLAADAAGGRQPAGRVARRGRRLRRGCRSCQHLPSPGAAPRPAHRVRHGPPPQGRSTDVDGTLATSLIRTGAGFDGHRRQPEVDRQQQRRQSHQKQVRPQLDQRYRPRSQRDTVFAAPEGTGRHRAGEYLRRIKRHRGARQQDGARGNGARRRQRIPPVNSGPDDCHGGTGKQPKQGQGHGGNGGQLKPGVTDG</sequence>
<feature type="compositionally biased region" description="Low complexity" evidence="1">
    <location>
        <begin position="115"/>
        <end position="124"/>
    </location>
</feature>
<feature type="compositionally biased region" description="Gly residues" evidence="1">
    <location>
        <begin position="287"/>
        <end position="303"/>
    </location>
</feature>
<dbReference type="Pfam" id="PF08310">
    <property type="entry name" value="LGFP"/>
    <property type="match status" value="1"/>
</dbReference>
<dbReference type="InterPro" id="IPR013207">
    <property type="entry name" value="LGFP"/>
</dbReference>
<feature type="compositionally biased region" description="Basic and acidic residues" evidence="1">
    <location>
        <begin position="230"/>
        <end position="240"/>
    </location>
</feature>
<feature type="region of interest" description="Disordered" evidence="1">
    <location>
        <begin position="97"/>
        <end position="303"/>
    </location>
</feature>
<dbReference type="Proteomes" id="UP000543556">
    <property type="component" value="Unassembled WGS sequence"/>
</dbReference>
<dbReference type="AlphaFoldDB" id="A0A7Y7IDD3"/>
<proteinExistence type="predicted"/>
<gene>
    <name evidence="2" type="ORF">G6034_00455</name>
</gene>
<evidence type="ECO:0000313" key="3">
    <source>
        <dbReference type="Proteomes" id="UP000543556"/>
    </source>
</evidence>
<evidence type="ECO:0000313" key="2">
    <source>
        <dbReference type="EMBL" id="NVM93393.1"/>
    </source>
</evidence>
<dbReference type="EMBL" id="JAAMFM010000001">
    <property type="protein sequence ID" value="NVM93393.1"/>
    <property type="molecule type" value="Genomic_DNA"/>
</dbReference>
<accession>A0A7Y7IDD3</accession>
<keyword evidence="3" id="KW-1185">Reference proteome</keyword>
<feature type="compositionally biased region" description="Basic residues" evidence="1">
    <location>
        <begin position="125"/>
        <end position="136"/>
    </location>
</feature>
<protein>
    <submittedName>
        <fullName evidence="2">Uncharacterized protein</fullName>
    </submittedName>
</protein>